<comment type="caution">
    <text evidence="1">The sequence shown here is derived from an EMBL/GenBank/DDBJ whole genome shotgun (WGS) entry which is preliminary data.</text>
</comment>
<dbReference type="SUPFAM" id="SSF53474">
    <property type="entry name" value="alpha/beta-Hydrolases"/>
    <property type="match status" value="1"/>
</dbReference>
<dbReference type="Proteomes" id="UP000626220">
    <property type="component" value="Unassembled WGS sequence"/>
</dbReference>
<organism evidence="1 2">
    <name type="scientific">Seohaeicola zhoushanensis</name>
    <dbReference type="NCBI Taxonomy" id="1569283"/>
    <lineage>
        <taxon>Bacteria</taxon>
        <taxon>Pseudomonadati</taxon>
        <taxon>Pseudomonadota</taxon>
        <taxon>Alphaproteobacteria</taxon>
        <taxon>Rhodobacterales</taxon>
        <taxon>Roseobacteraceae</taxon>
        <taxon>Seohaeicola</taxon>
    </lineage>
</organism>
<dbReference type="Gene3D" id="3.40.50.1820">
    <property type="entry name" value="alpha/beta hydrolase"/>
    <property type="match status" value="2"/>
</dbReference>
<dbReference type="RefSeq" id="WP_189681587.1">
    <property type="nucleotide sequence ID" value="NZ_BNCJ01000013.1"/>
</dbReference>
<proteinExistence type="predicted"/>
<accession>A0A8J3GZB2</accession>
<dbReference type="InterPro" id="IPR029058">
    <property type="entry name" value="AB_hydrolase_fold"/>
</dbReference>
<reference evidence="1" key="2">
    <citation type="submission" date="2020-09" db="EMBL/GenBank/DDBJ databases">
        <authorList>
            <person name="Sun Q."/>
            <person name="Kim S."/>
        </authorList>
    </citation>
    <scope>NUCLEOTIDE SEQUENCE</scope>
    <source>
        <strain evidence="1">KCTC 42650</strain>
    </source>
</reference>
<dbReference type="AlphaFoldDB" id="A0A8J3GZB2"/>
<evidence type="ECO:0000313" key="1">
    <source>
        <dbReference type="EMBL" id="GHF62138.1"/>
    </source>
</evidence>
<gene>
    <name evidence="1" type="ORF">GCM10017056_36870</name>
</gene>
<dbReference type="EMBL" id="BNCJ01000013">
    <property type="protein sequence ID" value="GHF62138.1"/>
    <property type="molecule type" value="Genomic_DNA"/>
</dbReference>
<name>A0A8J3GZB2_9RHOB</name>
<evidence type="ECO:0000313" key="2">
    <source>
        <dbReference type="Proteomes" id="UP000626220"/>
    </source>
</evidence>
<dbReference type="GO" id="GO:0016787">
    <property type="term" value="F:hydrolase activity"/>
    <property type="evidence" value="ECO:0007669"/>
    <property type="project" value="UniProtKB-KW"/>
</dbReference>
<reference evidence="1" key="1">
    <citation type="journal article" date="2014" name="Int. J. Syst. Evol. Microbiol.">
        <title>Complete genome sequence of Corynebacterium casei LMG S-19264T (=DSM 44701T), isolated from a smear-ripened cheese.</title>
        <authorList>
            <consortium name="US DOE Joint Genome Institute (JGI-PGF)"/>
            <person name="Walter F."/>
            <person name="Albersmeier A."/>
            <person name="Kalinowski J."/>
            <person name="Ruckert C."/>
        </authorList>
    </citation>
    <scope>NUCLEOTIDE SEQUENCE</scope>
    <source>
        <strain evidence="1">KCTC 42650</strain>
    </source>
</reference>
<sequence length="393" mass="43602">MTKAPYQLTFRWLHLQYAENSQFVETYGFAGNQGNVNLEGILILPEGCPSDTLCVFMHPASTLQLLPVPRALVAQGMHVLCAASRYAKNDTALIMEKVLLDLGAYIRHAKEELGYRHVVLVGWSGGGSLTLMYQSQAQNPTITETPAGDPVDVKGAGLIPADALVFQAAHISRARLLLDNIDPSVLDEFDPDKRDPELDIYDPANPNKAPYSAEFIADYRKAQRWRIDKIRAQVMETLHDLKSRGTGELERPFLTHRTFADPRFVDPSLDPNDRRPNWSYIGDPETANSGPVALGRFSTLRSWLSQWSIEDSKADGVENAAHITVPFLAIENSADDAVPTYHTPAIHAATASKDKTHHLIKGGTHYYAGQPDHLKEAVETQLGWLRERGLFQG</sequence>
<keyword evidence="2" id="KW-1185">Reference proteome</keyword>
<keyword evidence="1" id="KW-0378">Hydrolase</keyword>
<protein>
    <submittedName>
        <fullName evidence="1">Alpha/beta hydrolase</fullName>
    </submittedName>
</protein>